<feature type="domain" description="ApeI dehydratase-like" evidence="1">
    <location>
        <begin position="4"/>
        <end position="86"/>
    </location>
</feature>
<dbReference type="InterPro" id="IPR029069">
    <property type="entry name" value="HotDog_dom_sf"/>
</dbReference>
<organism evidence="2 3">
    <name type="scientific">Caldimonas brevitalea</name>
    <dbReference type="NCBI Taxonomy" id="413882"/>
    <lineage>
        <taxon>Bacteria</taxon>
        <taxon>Pseudomonadati</taxon>
        <taxon>Pseudomonadota</taxon>
        <taxon>Betaproteobacteria</taxon>
        <taxon>Burkholderiales</taxon>
        <taxon>Sphaerotilaceae</taxon>
        <taxon>Caldimonas</taxon>
    </lineage>
</organism>
<dbReference type="Proteomes" id="UP000035352">
    <property type="component" value="Chromosome"/>
</dbReference>
<dbReference type="AlphaFoldDB" id="A0A0G3BR48"/>
<evidence type="ECO:0000313" key="3">
    <source>
        <dbReference type="Proteomes" id="UP000035352"/>
    </source>
</evidence>
<sequence length="106" mass="11038">MPSVSLRIPVDHPSFVGHFPGQPLLPGVVLLAEVLEALLGDPEIAVRLGSAPRLGAVKFLAPVGPGAGLRVVWEAAGARVRFDVLRLDTDVETPAATGHFEAGATR</sequence>
<proteinExistence type="predicted"/>
<dbReference type="STRING" id="413882.AAW51_3777"/>
<reference evidence="2 3" key="1">
    <citation type="submission" date="2015-05" db="EMBL/GenBank/DDBJ databases">
        <authorList>
            <person name="Tang B."/>
            <person name="Yu Y."/>
        </authorList>
    </citation>
    <scope>NUCLEOTIDE SEQUENCE [LARGE SCALE GENOMIC DNA]</scope>
    <source>
        <strain evidence="2 3">DSM 7029</strain>
    </source>
</reference>
<dbReference type="EMBL" id="CP011371">
    <property type="protein sequence ID" value="AKJ30468.1"/>
    <property type="molecule type" value="Genomic_DNA"/>
</dbReference>
<gene>
    <name evidence="2" type="ORF">AAW51_3777</name>
</gene>
<dbReference type="KEGG" id="pbh:AAW51_3777"/>
<dbReference type="InterPro" id="IPR054545">
    <property type="entry name" value="ApeI-like"/>
</dbReference>
<evidence type="ECO:0000313" key="2">
    <source>
        <dbReference type="EMBL" id="AKJ30468.1"/>
    </source>
</evidence>
<evidence type="ECO:0000259" key="1">
    <source>
        <dbReference type="Pfam" id="PF22818"/>
    </source>
</evidence>
<dbReference type="PATRIC" id="fig|413882.6.peg.3943"/>
<protein>
    <submittedName>
        <fullName evidence="2">(3R)-hydroxymyristoyl-[ACP] dehydratase</fullName>
    </submittedName>
</protein>
<accession>A0A0G3BR48</accession>
<keyword evidence="3" id="KW-1185">Reference proteome</keyword>
<dbReference type="RefSeq" id="WP_047198027.1">
    <property type="nucleotide sequence ID" value="NZ_CP011371.1"/>
</dbReference>
<dbReference type="SUPFAM" id="SSF54637">
    <property type="entry name" value="Thioesterase/thiol ester dehydrase-isomerase"/>
    <property type="match status" value="1"/>
</dbReference>
<dbReference type="Pfam" id="PF22818">
    <property type="entry name" value="ApeI-like"/>
    <property type="match status" value="1"/>
</dbReference>
<name>A0A0G3BR48_9BURK</name>
<dbReference type="Gene3D" id="3.10.129.10">
    <property type="entry name" value="Hotdog Thioesterase"/>
    <property type="match status" value="1"/>
</dbReference>